<sequence>MFRLLLMSMFTVLFVNERFRLCHSCDYFNGLQCLKPKKDCWKLNILITNRIVTEGLTFFLFSLGRQLYHYSVLSCKDGEGVQLLHHDLLRERYCCINDDRCNGGGNLPEKSKFGLEGRESIYDLEPVVYK</sequence>
<organism evidence="2 3">
    <name type="scientific">Bos indicus x Bos taurus</name>
    <name type="common">Hybrid cattle</name>
    <dbReference type="NCBI Taxonomy" id="30522"/>
    <lineage>
        <taxon>Eukaryota</taxon>
        <taxon>Metazoa</taxon>
        <taxon>Chordata</taxon>
        <taxon>Craniata</taxon>
        <taxon>Vertebrata</taxon>
        <taxon>Euteleostomi</taxon>
        <taxon>Mammalia</taxon>
        <taxon>Eutheria</taxon>
        <taxon>Laurasiatheria</taxon>
        <taxon>Artiodactyla</taxon>
        <taxon>Ruminantia</taxon>
        <taxon>Pecora</taxon>
        <taxon>Bovidae</taxon>
        <taxon>Bovinae</taxon>
        <taxon>Bos</taxon>
    </lineage>
</organism>
<protein>
    <submittedName>
        <fullName evidence="2">Uncharacterized protein</fullName>
    </submittedName>
</protein>
<feature type="chain" id="PRO_5021372339" evidence="1">
    <location>
        <begin position="25"/>
        <end position="130"/>
    </location>
</feature>
<reference evidence="2 3" key="1">
    <citation type="submission" date="2018-11" db="EMBL/GenBank/DDBJ databases">
        <title>Haplotype-resolved cattle genomes.</title>
        <authorList>
            <person name="Low W.Y."/>
            <person name="Tearle R."/>
            <person name="Bickhart D.M."/>
            <person name="Rosen B.D."/>
            <person name="Koren S."/>
            <person name="Rhie A."/>
            <person name="Hiendleder S."/>
            <person name="Phillippy A.M."/>
            <person name="Smith T.P.L."/>
            <person name="Williams J.L."/>
        </authorList>
    </citation>
    <scope>NUCLEOTIDE SEQUENCE [LARGE SCALE GENOMIC DNA]</scope>
</reference>
<dbReference type="Ensembl" id="ENSBIXT00005052384.1">
    <property type="protein sequence ID" value="ENSBIXP00005024398.1"/>
    <property type="gene ID" value="ENSBIXG00005007582.1"/>
</dbReference>
<dbReference type="Proteomes" id="UP000429181">
    <property type="component" value="Chromosome 29"/>
</dbReference>
<accession>A0A4W2H167</accession>
<dbReference type="GeneTree" id="ENSGT00510000050363"/>
<evidence type="ECO:0000313" key="2">
    <source>
        <dbReference type="Ensembl" id="ENSBIXP00005024398.1"/>
    </source>
</evidence>
<reference evidence="2" key="2">
    <citation type="submission" date="2025-08" db="UniProtKB">
        <authorList>
            <consortium name="Ensembl"/>
        </authorList>
    </citation>
    <scope>IDENTIFICATION</scope>
</reference>
<dbReference type="AlphaFoldDB" id="A0A4W2H167"/>
<keyword evidence="1" id="KW-0732">Signal</keyword>
<evidence type="ECO:0000256" key="1">
    <source>
        <dbReference type="SAM" id="SignalP"/>
    </source>
</evidence>
<feature type="signal peptide" evidence="1">
    <location>
        <begin position="1"/>
        <end position="24"/>
    </location>
</feature>
<proteinExistence type="predicted"/>
<evidence type="ECO:0000313" key="3">
    <source>
        <dbReference type="Proteomes" id="UP000429181"/>
    </source>
</evidence>
<name>A0A4W2H167_BOBOX</name>